<keyword evidence="5 10" id="KW-0479">Metal-binding</keyword>
<dbReference type="EMBL" id="JAMXLX010000010">
    <property type="protein sequence ID" value="MCO5959567.1"/>
    <property type="molecule type" value="Genomic_DNA"/>
</dbReference>
<comment type="cofactor">
    <cofactor evidence="11">
        <name>Mg(2+)</name>
        <dbReference type="ChEBI" id="CHEBI:18420"/>
    </cofactor>
    <cofactor evidence="11">
        <name>Mn(2+)</name>
        <dbReference type="ChEBI" id="CHEBI:29035"/>
    </cofactor>
    <text evidence="11">Magnesium. Can also use manganese.</text>
</comment>
<proteinExistence type="inferred from homology"/>
<evidence type="ECO:0000256" key="3">
    <source>
        <dbReference type="ARBA" id="ARBA00022630"/>
    </source>
</evidence>
<dbReference type="InterPro" id="IPR024932">
    <property type="entry name" value="ApbE"/>
</dbReference>
<dbReference type="SUPFAM" id="SSF143631">
    <property type="entry name" value="ApbE-like"/>
    <property type="match status" value="1"/>
</dbReference>
<dbReference type="AlphaFoldDB" id="A0AAJ1C0T7"/>
<keyword evidence="7 10" id="KW-0460">Magnesium</keyword>
<dbReference type="PIRSF" id="PIRSF006268">
    <property type="entry name" value="ApbE"/>
    <property type="match status" value="1"/>
</dbReference>
<reference evidence="12" key="1">
    <citation type="submission" date="2022-06" db="EMBL/GenBank/DDBJ databases">
        <authorList>
            <person name="Sun Q."/>
        </authorList>
    </citation>
    <scope>NUCLEOTIDE SEQUENCE</scope>
    <source>
        <strain evidence="12">S101</strain>
    </source>
</reference>
<evidence type="ECO:0000313" key="12">
    <source>
        <dbReference type="EMBL" id="MCO5959567.1"/>
    </source>
</evidence>
<feature type="binding site" evidence="11">
    <location>
        <position position="156"/>
    </location>
    <ligand>
        <name>Mg(2+)</name>
        <dbReference type="ChEBI" id="CHEBI:18420"/>
    </ligand>
</feature>
<sequence length="303" mass="32307">MRKTFTDLVRHALNGPTMGTRWSALFHAPAGFDPEPVRIAMAKSVAEVDAQMSTWKPDSDLNRLSAADPGEPVLLPPALMEVLAAGLKIGRVSGGAFDIGMADAVVAWGFGPNRADEYRIRAARAKSRSPAHEVLELDQAQGSARKSQAMAFDLNGIAKGYAVDRLAATAQAFGIDGALLSIDGELRAIGTQPDGSAWTVAVEAPDSERRAAHSILELTDIAVATSGDYRHWVEVGGRRLSHTMDPRRGMPLLNAPASVTVLAETCMMADAWATAMMVLGRERGQQLARSLGLSVLFIDPAPR</sequence>
<organism evidence="12 13">
    <name type="scientific">Ciceribacter sichuanensis</name>
    <dbReference type="NCBI Taxonomy" id="2949647"/>
    <lineage>
        <taxon>Bacteria</taxon>
        <taxon>Pseudomonadati</taxon>
        <taxon>Pseudomonadota</taxon>
        <taxon>Alphaproteobacteria</taxon>
        <taxon>Hyphomicrobiales</taxon>
        <taxon>Rhizobiaceae</taxon>
        <taxon>Ciceribacter</taxon>
    </lineage>
</organism>
<keyword evidence="4 10" id="KW-0808">Transferase</keyword>
<name>A0AAJ1C0T7_9HYPH</name>
<comment type="similarity">
    <text evidence="10">Belongs to the ApbE family.</text>
</comment>
<keyword evidence="6 10" id="KW-0274">FAD</keyword>
<evidence type="ECO:0000256" key="2">
    <source>
        <dbReference type="ARBA" id="ARBA00016337"/>
    </source>
</evidence>
<dbReference type="Gene3D" id="3.10.520.10">
    <property type="entry name" value="ApbE-like domains"/>
    <property type="match status" value="1"/>
</dbReference>
<accession>A0AAJ1C0T7</accession>
<feature type="binding site" evidence="11">
    <location>
        <position position="274"/>
    </location>
    <ligand>
        <name>Mg(2+)</name>
        <dbReference type="ChEBI" id="CHEBI:18420"/>
    </ligand>
</feature>
<dbReference type="InterPro" id="IPR003374">
    <property type="entry name" value="ApbE-like_sf"/>
</dbReference>
<feature type="binding site" evidence="11">
    <location>
        <position position="270"/>
    </location>
    <ligand>
        <name>Mg(2+)</name>
        <dbReference type="ChEBI" id="CHEBI:18420"/>
    </ligand>
</feature>
<keyword evidence="3 10" id="KW-0285">Flavoprotein</keyword>
<dbReference type="GO" id="GO:0046872">
    <property type="term" value="F:metal ion binding"/>
    <property type="evidence" value="ECO:0007669"/>
    <property type="project" value="UniProtKB-UniRule"/>
</dbReference>
<gene>
    <name evidence="12" type="ORF">NBH21_22595</name>
</gene>
<protein>
    <recommendedName>
        <fullName evidence="2 10">FAD:protein FMN transferase</fullName>
        <ecNumber evidence="1 10">2.7.1.180</ecNumber>
    </recommendedName>
    <alternativeName>
        <fullName evidence="8 10">Flavin transferase</fullName>
    </alternativeName>
</protein>
<evidence type="ECO:0000256" key="5">
    <source>
        <dbReference type="ARBA" id="ARBA00022723"/>
    </source>
</evidence>
<comment type="caution">
    <text evidence="12">The sequence shown here is derived from an EMBL/GenBank/DDBJ whole genome shotgun (WGS) entry which is preliminary data.</text>
</comment>
<dbReference type="EC" id="2.7.1.180" evidence="1 10"/>
<dbReference type="PANTHER" id="PTHR30040">
    <property type="entry name" value="THIAMINE BIOSYNTHESIS LIPOPROTEIN APBE"/>
    <property type="match status" value="1"/>
</dbReference>
<dbReference type="Proteomes" id="UP001155380">
    <property type="component" value="Unassembled WGS sequence"/>
</dbReference>
<evidence type="ECO:0000256" key="11">
    <source>
        <dbReference type="PIRSR" id="PIRSR006268-2"/>
    </source>
</evidence>
<dbReference type="Pfam" id="PF02424">
    <property type="entry name" value="ApbE"/>
    <property type="match status" value="1"/>
</dbReference>
<evidence type="ECO:0000313" key="13">
    <source>
        <dbReference type="Proteomes" id="UP001155380"/>
    </source>
</evidence>
<evidence type="ECO:0000256" key="8">
    <source>
        <dbReference type="ARBA" id="ARBA00031306"/>
    </source>
</evidence>
<evidence type="ECO:0000256" key="6">
    <source>
        <dbReference type="ARBA" id="ARBA00022827"/>
    </source>
</evidence>
<comment type="catalytic activity">
    <reaction evidence="9 10">
        <text>L-threonyl-[protein] + FAD = FMN-L-threonyl-[protein] + AMP + H(+)</text>
        <dbReference type="Rhea" id="RHEA:36847"/>
        <dbReference type="Rhea" id="RHEA-COMP:11060"/>
        <dbReference type="Rhea" id="RHEA-COMP:11061"/>
        <dbReference type="ChEBI" id="CHEBI:15378"/>
        <dbReference type="ChEBI" id="CHEBI:30013"/>
        <dbReference type="ChEBI" id="CHEBI:57692"/>
        <dbReference type="ChEBI" id="CHEBI:74257"/>
        <dbReference type="ChEBI" id="CHEBI:456215"/>
        <dbReference type="EC" id="2.7.1.180"/>
    </reaction>
</comment>
<evidence type="ECO:0000256" key="4">
    <source>
        <dbReference type="ARBA" id="ARBA00022679"/>
    </source>
</evidence>
<evidence type="ECO:0000256" key="10">
    <source>
        <dbReference type="PIRNR" id="PIRNR006268"/>
    </source>
</evidence>
<dbReference type="RefSeq" id="WP_250913053.1">
    <property type="nucleotide sequence ID" value="NZ_JAMXLX010000010.1"/>
</dbReference>
<evidence type="ECO:0000256" key="1">
    <source>
        <dbReference type="ARBA" id="ARBA00011955"/>
    </source>
</evidence>
<dbReference type="PANTHER" id="PTHR30040:SF2">
    <property type="entry name" value="FAD:PROTEIN FMN TRANSFERASE"/>
    <property type="match status" value="1"/>
</dbReference>
<dbReference type="GO" id="GO:0016740">
    <property type="term" value="F:transferase activity"/>
    <property type="evidence" value="ECO:0007669"/>
    <property type="project" value="UniProtKB-UniRule"/>
</dbReference>
<evidence type="ECO:0000256" key="9">
    <source>
        <dbReference type="ARBA" id="ARBA00048540"/>
    </source>
</evidence>
<evidence type="ECO:0000256" key="7">
    <source>
        <dbReference type="ARBA" id="ARBA00022842"/>
    </source>
</evidence>